<keyword evidence="2" id="KW-1185">Reference proteome</keyword>
<reference evidence="1 2" key="1">
    <citation type="submission" date="2018-10" db="EMBL/GenBank/DDBJ databases">
        <title>Sequencing the genomes of 1000 actinobacteria strains.</title>
        <authorList>
            <person name="Klenk H.-P."/>
        </authorList>
    </citation>
    <scope>NUCLEOTIDE SEQUENCE [LARGE SCALE GENOMIC DNA]</scope>
    <source>
        <strain evidence="1 2">DSM 43800</strain>
    </source>
</reference>
<proteinExistence type="predicted"/>
<keyword evidence="1" id="KW-0808">Transferase</keyword>
<dbReference type="InterPro" id="IPR006764">
    <property type="entry name" value="SAM_dep_MeTrfase_SAV2177_type"/>
</dbReference>
<dbReference type="Pfam" id="PF04672">
    <property type="entry name" value="Methyltransf_19"/>
    <property type="match status" value="1"/>
</dbReference>
<dbReference type="EMBL" id="RBXO01000001">
    <property type="protein sequence ID" value="RKT56992.1"/>
    <property type="molecule type" value="Genomic_DNA"/>
</dbReference>
<keyword evidence="1" id="KW-0489">Methyltransferase</keyword>
<dbReference type="GO" id="GO:0008168">
    <property type="term" value="F:methyltransferase activity"/>
    <property type="evidence" value="ECO:0007669"/>
    <property type="project" value="UniProtKB-KW"/>
</dbReference>
<sequence>MEQAGWVPSSIDLDRPSAARMYDYFLGGSHNFAVDREAARSVERIYPGMSGAARANRSFLRRAVRYLLEQGVEQFLDLGSGIPTVGNVHEIAQQAAPSARVVYVDVEPVAVAHSTALLADNPLATAIQADVRDPDAVLGHDEVRRLLDPDRPIGLLMVALLHFVPDSDRPHEVVARYRDALPPGSYLAISHGSLEGVPEDALDDSERVQAIYRRTDSPLALRPRDEIAAFFAGLTVVEPGVVSLPEWRPDSDDAYISAYVGVGRKP</sequence>
<evidence type="ECO:0000313" key="1">
    <source>
        <dbReference type="EMBL" id="RKT56992.1"/>
    </source>
</evidence>
<gene>
    <name evidence="1" type="ORF">C8E97_5706</name>
</gene>
<dbReference type="Proteomes" id="UP000282084">
    <property type="component" value="Unassembled WGS sequence"/>
</dbReference>
<dbReference type="OrthoDB" id="5175904at2"/>
<dbReference type="InterPro" id="IPR029063">
    <property type="entry name" value="SAM-dependent_MTases_sf"/>
</dbReference>
<dbReference type="RefSeq" id="WP_121008463.1">
    <property type="nucleotide sequence ID" value="NZ_RBXO01000001.1"/>
</dbReference>
<dbReference type="GO" id="GO:0032259">
    <property type="term" value="P:methylation"/>
    <property type="evidence" value="ECO:0007669"/>
    <property type="project" value="UniProtKB-KW"/>
</dbReference>
<comment type="caution">
    <text evidence="1">The sequence shown here is derived from an EMBL/GenBank/DDBJ whole genome shotgun (WGS) entry which is preliminary data.</text>
</comment>
<dbReference type="Gene3D" id="3.40.50.150">
    <property type="entry name" value="Vaccinia Virus protein VP39"/>
    <property type="match status" value="1"/>
</dbReference>
<dbReference type="AlphaFoldDB" id="A0A495W5R3"/>
<name>A0A495W5R3_9PSEU</name>
<dbReference type="SUPFAM" id="SSF53335">
    <property type="entry name" value="S-adenosyl-L-methionine-dependent methyltransferases"/>
    <property type="match status" value="1"/>
</dbReference>
<accession>A0A495W5R3</accession>
<protein>
    <submittedName>
        <fullName evidence="1">O-methyltransferase involved in polyketide biosynthesis</fullName>
    </submittedName>
</protein>
<evidence type="ECO:0000313" key="2">
    <source>
        <dbReference type="Proteomes" id="UP000282084"/>
    </source>
</evidence>
<organism evidence="1 2">
    <name type="scientific">Saccharothrix australiensis</name>
    <dbReference type="NCBI Taxonomy" id="2072"/>
    <lineage>
        <taxon>Bacteria</taxon>
        <taxon>Bacillati</taxon>
        <taxon>Actinomycetota</taxon>
        <taxon>Actinomycetes</taxon>
        <taxon>Pseudonocardiales</taxon>
        <taxon>Pseudonocardiaceae</taxon>
        <taxon>Saccharothrix</taxon>
    </lineage>
</organism>
<dbReference type="PIRSF" id="PIRSF017393">
    <property type="entry name" value="MTase_SAV2177"/>
    <property type="match status" value="1"/>
</dbReference>